<dbReference type="InterPro" id="IPR006016">
    <property type="entry name" value="UspA"/>
</dbReference>
<dbReference type="Pfam" id="PF00582">
    <property type="entry name" value="Usp"/>
    <property type="match status" value="2"/>
</dbReference>
<organism evidence="3 4">
    <name type="scientific">Streptosporangium carneum</name>
    <dbReference type="NCBI Taxonomy" id="47481"/>
    <lineage>
        <taxon>Bacteria</taxon>
        <taxon>Bacillati</taxon>
        <taxon>Actinomycetota</taxon>
        <taxon>Actinomycetes</taxon>
        <taxon>Streptosporangiales</taxon>
        <taxon>Streptosporangiaceae</taxon>
        <taxon>Streptosporangium</taxon>
    </lineage>
</organism>
<name>A0A9W6I3N5_9ACTN</name>
<proteinExistence type="inferred from homology"/>
<dbReference type="SUPFAM" id="SSF52402">
    <property type="entry name" value="Adenine nucleotide alpha hydrolases-like"/>
    <property type="match status" value="2"/>
</dbReference>
<dbReference type="Proteomes" id="UP001143474">
    <property type="component" value="Unassembled WGS sequence"/>
</dbReference>
<evidence type="ECO:0000313" key="4">
    <source>
        <dbReference type="Proteomes" id="UP001143474"/>
    </source>
</evidence>
<dbReference type="EMBL" id="BSEV01000011">
    <property type="protein sequence ID" value="GLK11477.1"/>
    <property type="molecule type" value="Genomic_DNA"/>
</dbReference>
<feature type="domain" description="UspA" evidence="2">
    <location>
        <begin position="152"/>
        <end position="275"/>
    </location>
</feature>
<gene>
    <name evidence="3" type="ORF">GCM10017600_48840</name>
</gene>
<keyword evidence="4" id="KW-1185">Reference proteome</keyword>
<dbReference type="AlphaFoldDB" id="A0A9W6I3N5"/>
<evidence type="ECO:0000313" key="3">
    <source>
        <dbReference type="EMBL" id="GLK11477.1"/>
    </source>
</evidence>
<evidence type="ECO:0000259" key="2">
    <source>
        <dbReference type="Pfam" id="PF00582"/>
    </source>
</evidence>
<feature type="domain" description="UspA" evidence="2">
    <location>
        <begin position="8"/>
        <end position="142"/>
    </location>
</feature>
<dbReference type="Gene3D" id="3.40.50.620">
    <property type="entry name" value="HUPs"/>
    <property type="match status" value="2"/>
</dbReference>
<dbReference type="PANTHER" id="PTHR46268">
    <property type="entry name" value="STRESS RESPONSE PROTEIN NHAX"/>
    <property type="match status" value="1"/>
</dbReference>
<accession>A0A9W6I3N5</accession>
<sequence length="285" mass="30872">MRDSGDERPVVVGYDGSKPSERALRWAVEEARLRFVPLVVCHAWQWPYKTPPTSPDSLEAVRRMGQHVLDRGVSLARGLAPRLEVRPRLETGSPSVVLMGESGVADLVVVGRRGSGGFEELQIGSTAVQLAAHAYCPVAVVKEQFRPRVDLVVVGVDGAAPERPELGLAFEEARLRKAPLRAICLGTEDTVGDGDIREVAAHFHRAVAVWEEKYPEVTVETLVEEVSLVAALQHAAEEADVVIIGDRYRSDPVELPLGLVCQAVLRGAPSTVMVVASHRSATSSR</sequence>
<evidence type="ECO:0000256" key="1">
    <source>
        <dbReference type="ARBA" id="ARBA00008791"/>
    </source>
</evidence>
<reference evidence="3" key="2">
    <citation type="submission" date="2023-01" db="EMBL/GenBank/DDBJ databases">
        <authorList>
            <person name="Sun Q."/>
            <person name="Evtushenko L."/>
        </authorList>
    </citation>
    <scope>NUCLEOTIDE SEQUENCE</scope>
    <source>
        <strain evidence="3">VKM Ac-2007</strain>
    </source>
</reference>
<dbReference type="InterPro" id="IPR014729">
    <property type="entry name" value="Rossmann-like_a/b/a_fold"/>
</dbReference>
<comment type="similarity">
    <text evidence="1">Belongs to the universal stress protein A family.</text>
</comment>
<dbReference type="RefSeq" id="WP_271219859.1">
    <property type="nucleotide sequence ID" value="NZ_BAAAVD010000016.1"/>
</dbReference>
<comment type="caution">
    <text evidence="3">The sequence shown here is derived from an EMBL/GenBank/DDBJ whole genome shotgun (WGS) entry which is preliminary data.</text>
</comment>
<protein>
    <submittedName>
        <fullName evidence="3">Universal stress protein</fullName>
    </submittedName>
</protein>
<reference evidence="3" key="1">
    <citation type="journal article" date="2014" name="Int. J. Syst. Evol. Microbiol.">
        <title>Complete genome sequence of Corynebacterium casei LMG S-19264T (=DSM 44701T), isolated from a smear-ripened cheese.</title>
        <authorList>
            <consortium name="US DOE Joint Genome Institute (JGI-PGF)"/>
            <person name="Walter F."/>
            <person name="Albersmeier A."/>
            <person name="Kalinowski J."/>
            <person name="Ruckert C."/>
        </authorList>
    </citation>
    <scope>NUCLEOTIDE SEQUENCE</scope>
    <source>
        <strain evidence="3">VKM Ac-2007</strain>
    </source>
</reference>
<dbReference type="PANTHER" id="PTHR46268:SF6">
    <property type="entry name" value="UNIVERSAL STRESS PROTEIN UP12"/>
    <property type="match status" value="1"/>
</dbReference>
<dbReference type="InterPro" id="IPR006015">
    <property type="entry name" value="Universal_stress_UspA"/>
</dbReference>
<dbReference type="PRINTS" id="PR01438">
    <property type="entry name" value="UNVRSLSTRESS"/>
</dbReference>